<name>I7MEJ6_TETTS</name>
<evidence type="ECO:0000256" key="2">
    <source>
        <dbReference type="SAM" id="Phobius"/>
    </source>
</evidence>
<keyword evidence="2" id="KW-1133">Transmembrane helix</keyword>
<dbReference type="EMBL" id="GG662693">
    <property type="protein sequence ID" value="EAR96480.1"/>
    <property type="molecule type" value="Genomic_DNA"/>
</dbReference>
<proteinExistence type="predicted"/>
<dbReference type="GeneID" id="7833521"/>
<keyword evidence="2" id="KW-0472">Membrane</keyword>
<feature type="transmembrane region" description="Helical" evidence="2">
    <location>
        <begin position="463"/>
        <end position="488"/>
    </location>
</feature>
<dbReference type="AlphaFoldDB" id="I7MEJ6"/>
<protein>
    <submittedName>
        <fullName evidence="3">Anlagen stage induced 1 protein</fullName>
    </submittedName>
</protein>
<evidence type="ECO:0000313" key="3">
    <source>
        <dbReference type="EMBL" id="EAR96480.1"/>
    </source>
</evidence>
<feature type="compositionally biased region" description="Polar residues" evidence="1">
    <location>
        <begin position="16"/>
        <end position="27"/>
    </location>
</feature>
<reference evidence="4" key="1">
    <citation type="journal article" date="2006" name="PLoS Biol.">
        <title>Macronuclear genome sequence of the ciliate Tetrahymena thermophila, a model eukaryote.</title>
        <authorList>
            <person name="Eisen J.A."/>
            <person name="Coyne R.S."/>
            <person name="Wu M."/>
            <person name="Wu D."/>
            <person name="Thiagarajan M."/>
            <person name="Wortman J.R."/>
            <person name="Badger J.H."/>
            <person name="Ren Q."/>
            <person name="Amedeo P."/>
            <person name="Jones K.M."/>
            <person name="Tallon L.J."/>
            <person name="Delcher A.L."/>
            <person name="Salzberg S.L."/>
            <person name="Silva J.C."/>
            <person name="Haas B.J."/>
            <person name="Majoros W.H."/>
            <person name="Farzad M."/>
            <person name="Carlton J.M."/>
            <person name="Smith R.K. Jr."/>
            <person name="Garg J."/>
            <person name="Pearlman R.E."/>
            <person name="Karrer K.M."/>
            <person name="Sun L."/>
            <person name="Manning G."/>
            <person name="Elde N.C."/>
            <person name="Turkewitz A.P."/>
            <person name="Asai D.J."/>
            <person name="Wilkes D.E."/>
            <person name="Wang Y."/>
            <person name="Cai H."/>
            <person name="Collins K."/>
            <person name="Stewart B.A."/>
            <person name="Lee S.R."/>
            <person name="Wilamowska K."/>
            <person name="Weinberg Z."/>
            <person name="Ruzzo W.L."/>
            <person name="Wloga D."/>
            <person name="Gaertig J."/>
            <person name="Frankel J."/>
            <person name="Tsao C.-C."/>
            <person name="Gorovsky M.A."/>
            <person name="Keeling P.J."/>
            <person name="Waller R.F."/>
            <person name="Patron N.J."/>
            <person name="Cherry J.M."/>
            <person name="Stover N.A."/>
            <person name="Krieger C.J."/>
            <person name="del Toro C."/>
            <person name="Ryder H.F."/>
            <person name="Williamson S.C."/>
            <person name="Barbeau R.A."/>
            <person name="Hamilton E.P."/>
            <person name="Orias E."/>
        </authorList>
    </citation>
    <scope>NUCLEOTIDE SEQUENCE [LARGE SCALE GENOMIC DNA]</scope>
    <source>
        <strain evidence="4">SB210</strain>
    </source>
</reference>
<dbReference type="RefSeq" id="XP_001016725.1">
    <property type="nucleotide sequence ID" value="XM_001016725.1"/>
</dbReference>
<feature type="compositionally biased region" description="Polar residues" evidence="1">
    <location>
        <begin position="625"/>
        <end position="637"/>
    </location>
</feature>
<organism evidence="3 4">
    <name type="scientific">Tetrahymena thermophila (strain SB210)</name>
    <dbReference type="NCBI Taxonomy" id="312017"/>
    <lineage>
        <taxon>Eukaryota</taxon>
        <taxon>Sar</taxon>
        <taxon>Alveolata</taxon>
        <taxon>Ciliophora</taxon>
        <taxon>Intramacronucleata</taxon>
        <taxon>Oligohymenophorea</taxon>
        <taxon>Hymenostomatida</taxon>
        <taxon>Tetrahymenina</taxon>
        <taxon>Tetrahymenidae</taxon>
        <taxon>Tetrahymena</taxon>
    </lineage>
</organism>
<evidence type="ECO:0000313" key="4">
    <source>
        <dbReference type="Proteomes" id="UP000009168"/>
    </source>
</evidence>
<sequence length="719" mass="84024">MTQTELVPEDYDQDNQDASQSVISSGSVEDGKEKFKAMIHKILGVNDNKQIDKICCFSIFNKQWSRTKQLFCVYSVFLTLFMTIILGCFVFYLKFCPNFVGDTILEQIDNSISASFQNSLLEYSKQVHQYFKAYSSWMIMFSQIVANNVGWNNSLYQSSNELNLQPQQKYFPIYQPIPQNIVNKQYSQKKPYYDKDISFQTFSYFHNHPDDATTISPATQTYLDSVDLISYFFSNFIQDPNLTYVQSLYIYLQDRDVICFFPAGLIKVPKDFKIDMKQRPWYLNTAQTFQANGNKPVFTITSPYPDLTTKQITITYSLAIVKQSDPTQIAGVINVDVIVGNFRSVYDLLQEKDGEFQIALVDYNTEYIINDCFNQSGISHFYDTNNTNFTLENWNEIKDFNQHQQSQTFIITNSQNVRYYFARTLIKDTVNQTLNRFYLIVFGKESNYLSYRNNIQDRIYNELYNFCISLIIAFSILWFFSYFYIYALSRNIVLPLFKLSQLAKSINKHDERKSSAEDLKEQLGKIQGADTDTKKLIDSFINLVDQHSGMRKLANGNGYQDNMIPVYNRMSNIYENYSRNDYREELDDIQEQIKQLKNLDQEDEDDYDENGSNQDIDEVYAGNPKNKSYSSIQSNKYQNEDDQTEADLRNHKKKLELEAKGGNRTSTNSLASNLENYNKRKYLNWIQTQLQVIQENEQAKIKLSQQILQQFLPTNTQSI</sequence>
<keyword evidence="4" id="KW-1185">Reference proteome</keyword>
<dbReference type="InterPro" id="IPR029151">
    <property type="entry name" value="Sensor-like_sf"/>
</dbReference>
<dbReference type="CDD" id="cd18773">
    <property type="entry name" value="PDC1_HK_sensor"/>
    <property type="match status" value="1"/>
</dbReference>
<dbReference type="Gene3D" id="3.30.450.20">
    <property type="entry name" value="PAS domain"/>
    <property type="match status" value="1"/>
</dbReference>
<dbReference type="OMA" id="INEQFQM"/>
<feature type="region of interest" description="Disordered" evidence="1">
    <location>
        <begin position="598"/>
        <end position="645"/>
    </location>
</feature>
<keyword evidence="2" id="KW-0812">Transmembrane</keyword>
<dbReference type="SUPFAM" id="SSF103190">
    <property type="entry name" value="Sensory domain-like"/>
    <property type="match status" value="1"/>
</dbReference>
<dbReference type="eggNOG" id="ENOG502T1AU">
    <property type="taxonomic scope" value="Eukaryota"/>
</dbReference>
<feature type="transmembrane region" description="Helical" evidence="2">
    <location>
        <begin position="71"/>
        <end position="93"/>
    </location>
</feature>
<accession>I7MEJ6</accession>
<gene>
    <name evidence="3" type="ORF">TTHERM_00191480</name>
</gene>
<feature type="region of interest" description="Disordered" evidence="1">
    <location>
        <begin position="1"/>
        <end position="27"/>
    </location>
</feature>
<dbReference type="InParanoid" id="I7MEJ6"/>
<dbReference type="HOGENOM" id="CLU_384764_0_0_1"/>
<evidence type="ECO:0000256" key="1">
    <source>
        <dbReference type="SAM" id="MobiDB-lite"/>
    </source>
</evidence>
<dbReference type="Proteomes" id="UP000009168">
    <property type="component" value="Unassembled WGS sequence"/>
</dbReference>
<dbReference type="KEGG" id="tet:TTHERM_00191480"/>